<keyword evidence="1" id="KW-0812">Transmembrane</keyword>
<dbReference type="RefSeq" id="WP_239144899.1">
    <property type="nucleotide sequence ID" value="NZ_BAAAQE010000054.1"/>
</dbReference>
<comment type="caution">
    <text evidence="2">The sequence shown here is derived from an EMBL/GenBank/DDBJ whole genome shotgun (WGS) entry which is preliminary data.</text>
</comment>
<accession>A0ABQ3X1K6</accession>
<gene>
    <name evidence="2" type="ORF">Aco03nite_008090</name>
</gene>
<evidence type="ECO:0000313" key="2">
    <source>
        <dbReference type="EMBL" id="GID52405.1"/>
    </source>
</evidence>
<organism evidence="2 3">
    <name type="scientific">Actinoplanes couchii</name>
    <dbReference type="NCBI Taxonomy" id="403638"/>
    <lineage>
        <taxon>Bacteria</taxon>
        <taxon>Bacillati</taxon>
        <taxon>Actinomycetota</taxon>
        <taxon>Actinomycetes</taxon>
        <taxon>Micromonosporales</taxon>
        <taxon>Micromonosporaceae</taxon>
        <taxon>Actinoplanes</taxon>
    </lineage>
</organism>
<protein>
    <submittedName>
        <fullName evidence="2">Uncharacterized protein</fullName>
    </submittedName>
</protein>
<evidence type="ECO:0000256" key="1">
    <source>
        <dbReference type="SAM" id="Phobius"/>
    </source>
</evidence>
<evidence type="ECO:0000313" key="3">
    <source>
        <dbReference type="Proteomes" id="UP000612282"/>
    </source>
</evidence>
<proteinExistence type="predicted"/>
<keyword evidence="3" id="KW-1185">Reference proteome</keyword>
<dbReference type="EMBL" id="BOMG01000017">
    <property type="protein sequence ID" value="GID52405.1"/>
    <property type="molecule type" value="Genomic_DNA"/>
</dbReference>
<sequence>MLRRREYLEPAVMILAGVLAVILIGFVAYRIGDGEPEAAVTAGPAAPAEQVPIPLLSVAASPSVAPIDAIVYERVAIADTVDLEAEGTIDWVHWGEDGRYSLERKPDGGFSILEGTPSGPRNRHTLSPQRFRWAGVPGATSGISTCGAGNGFTLSAPAGPGKHTLRLYVGATGARGTLTAGLSTDTDSRATITDSWTVEGTGMQTTAYVISYRASGTGKISVKWITAAAFDGTCGGISLQAASLS</sequence>
<keyword evidence="1" id="KW-1133">Transmembrane helix</keyword>
<reference evidence="2 3" key="1">
    <citation type="submission" date="2021-01" db="EMBL/GenBank/DDBJ databases">
        <title>Whole genome shotgun sequence of Actinoplanes couchii NBRC 106145.</title>
        <authorList>
            <person name="Komaki H."/>
            <person name="Tamura T."/>
        </authorList>
    </citation>
    <scope>NUCLEOTIDE SEQUENCE [LARGE SCALE GENOMIC DNA]</scope>
    <source>
        <strain evidence="2 3">NBRC 106145</strain>
    </source>
</reference>
<name>A0ABQ3X1K6_9ACTN</name>
<dbReference type="Proteomes" id="UP000612282">
    <property type="component" value="Unassembled WGS sequence"/>
</dbReference>
<feature type="transmembrane region" description="Helical" evidence="1">
    <location>
        <begin position="12"/>
        <end position="31"/>
    </location>
</feature>
<keyword evidence="1" id="KW-0472">Membrane</keyword>